<keyword evidence="2 6" id="KW-0378">Hydrolase</keyword>
<proteinExistence type="inferred from homology"/>
<dbReference type="InterPro" id="IPR029052">
    <property type="entry name" value="Metallo-depent_PP-like"/>
</dbReference>
<sequence length="487" mass="57441">MNEYDLINCYLNLIFDNSFTYFTRILDGYRGLCQFRKWMRKRNINLNAIENIGYDAFNAICKAKNREQIIDKIDPKYLDELMEYINTERNKYQIVVLSSFDYSDTINVYLTSSQIVKDLSSDKISVINCHSLLKKDDLSFYGPYRHFINALYQIDRWPGLLIFKGDNWSFLPVYTIKDIQDAMFKIKQDTIFSSRYLSPYDSYFIQLSDLHLGNKKKNKGCLALEKSLDETCKQLRSYYSLKFLITGDLMNSPNRKNMYEASNFMKLLKNKYSGDVSFILGNHDVIVNGFNIFKRQKSKVIAFLLNESIKVFEKEKIILIKIDSTVEGNLARGKVGKKQLDNIDEELASIKNLKDYTMVAMLHHHLFPITRDEFLKQRWREKMFVGKIMDSSKALVDSQDLIEWFRKHQIQYVLHGHKHLPFFTNHDGMYVIAAGSSCGSGAKESDSRYLSYNVLKYDHRYKRFKYCFIIYDDMTLQDRQRIIVNMF</sequence>
<keyword evidence="3" id="KW-0408">Iron</keyword>
<accession>A0A1Y4QKD6</accession>
<comment type="similarity">
    <text evidence="4">Belongs to the cyclic nucleotide phosphodiesterase class-III family.</text>
</comment>
<dbReference type="GO" id="GO:0016787">
    <property type="term" value="F:hydrolase activity"/>
    <property type="evidence" value="ECO:0007669"/>
    <property type="project" value="UniProtKB-KW"/>
</dbReference>
<feature type="domain" description="Calcineurin-like phosphoesterase" evidence="5">
    <location>
        <begin position="204"/>
        <end position="420"/>
    </location>
</feature>
<dbReference type="AlphaFoldDB" id="A0A1Y4QKD6"/>
<evidence type="ECO:0000256" key="3">
    <source>
        <dbReference type="ARBA" id="ARBA00023004"/>
    </source>
</evidence>
<dbReference type="SUPFAM" id="SSF56300">
    <property type="entry name" value="Metallo-dependent phosphatases"/>
    <property type="match status" value="1"/>
</dbReference>
<dbReference type="PANTHER" id="PTHR42988">
    <property type="entry name" value="PHOSPHOHYDROLASE"/>
    <property type="match status" value="1"/>
</dbReference>
<comment type="caution">
    <text evidence="6">The sequence shown here is derived from an EMBL/GenBank/DDBJ whole genome shotgun (WGS) entry which is preliminary data.</text>
</comment>
<reference evidence="7" key="1">
    <citation type="submission" date="2017-04" db="EMBL/GenBank/DDBJ databases">
        <title>Function of individual gut microbiota members based on whole genome sequencing of pure cultures obtained from chicken caecum.</title>
        <authorList>
            <person name="Medvecky M."/>
            <person name="Cejkova D."/>
            <person name="Polansky O."/>
            <person name="Karasova D."/>
            <person name="Kubasova T."/>
            <person name="Cizek A."/>
            <person name="Rychlik I."/>
        </authorList>
    </citation>
    <scope>NUCLEOTIDE SEQUENCE [LARGE SCALE GENOMIC DNA]</scope>
    <source>
        <strain evidence="7">An149</strain>
    </source>
</reference>
<dbReference type="Gene3D" id="3.60.21.10">
    <property type="match status" value="1"/>
</dbReference>
<keyword evidence="1" id="KW-0479">Metal-binding</keyword>
<dbReference type="InterPro" id="IPR050884">
    <property type="entry name" value="CNP_phosphodiesterase-III"/>
</dbReference>
<evidence type="ECO:0000313" key="6">
    <source>
        <dbReference type="EMBL" id="OUQ05461.1"/>
    </source>
</evidence>
<dbReference type="InterPro" id="IPR004843">
    <property type="entry name" value="Calcineurin-like_PHP"/>
</dbReference>
<dbReference type="Pfam" id="PF00149">
    <property type="entry name" value="Metallophos"/>
    <property type="match status" value="1"/>
</dbReference>
<name>A0A1Y4QKD6_9FIRM</name>
<evidence type="ECO:0000313" key="7">
    <source>
        <dbReference type="Proteomes" id="UP000196258"/>
    </source>
</evidence>
<evidence type="ECO:0000259" key="5">
    <source>
        <dbReference type="Pfam" id="PF00149"/>
    </source>
</evidence>
<dbReference type="GO" id="GO:0046872">
    <property type="term" value="F:metal ion binding"/>
    <property type="evidence" value="ECO:0007669"/>
    <property type="project" value="UniProtKB-KW"/>
</dbReference>
<evidence type="ECO:0000256" key="4">
    <source>
        <dbReference type="ARBA" id="ARBA00025742"/>
    </source>
</evidence>
<evidence type="ECO:0000256" key="2">
    <source>
        <dbReference type="ARBA" id="ARBA00022801"/>
    </source>
</evidence>
<protein>
    <submittedName>
        <fullName evidence="6">Phosphohydrolase</fullName>
    </submittedName>
</protein>
<dbReference type="RefSeq" id="WP_087255874.1">
    <property type="nucleotide sequence ID" value="NZ_NFLB01000005.1"/>
</dbReference>
<evidence type="ECO:0000256" key="1">
    <source>
        <dbReference type="ARBA" id="ARBA00022723"/>
    </source>
</evidence>
<gene>
    <name evidence="6" type="ORF">B5E91_05430</name>
</gene>
<organism evidence="6 7">
    <name type="scientific">Thomasclavelia spiroformis</name>
    <dbReference type="NCBI Taxonomy" id="29348"/>
    <lineage>
        <taxon>Bacteria</taxon>
        <taxon>Bacillati</taxon>
        <taxon>Bacillota</taxon>
        <taxon>Erysipelotrichia</taxon>
        <taxon>Erysipelotrichales</taxon>
        <taxon>Coprobacillaceae</taxon>
        <taxon>Thomasclavelia</taxon>
    </lineage>
</organism>
<dbReference type="Proteomes" id="UP000196258">
    <property type="component" value="Unassembled WGS sequence"/>
</dbReference>
<dbReference type="PANTHER" id="PTHR42988:SF2">
    <property type="entry name" value="CYCLIC NUCLEOTIDE PHOSPHODIESTERASE CBUA0032-RELATED"/>
    <property type="match status" value="1"/>
</dbReference>
<dbReference type="EMBL" id="NFLB01000005">
    <property type="protein sequence ID" value="OUQ05461.1"/>
    <property type="molecule type" value="Genomic_DNA"/>
</dbReference>